<keyword evidence="11 14" id="KW-0503">Monooxygenase</keyword>
<evidence type="ECO:0000256" key="12">
    <source>
        <dbReference type="ARBA" id="ARBA00023136"/>
    </source>
</evidence>
<comment type="cofactor">
    <cofactor evidence="1 13">
        <name>heme</name>
        <dbReference type="ChEBI" id="CHEBI:30413"/>
    </cofactor>
</comment>
<keyword evidence="7" id="KW-0256">Endoplasmic reticulum</keyword>
<dbReference type="GO" id="GO:0005789">
    <property type="term" value="C:endoplasmic reticulum membrane"/>
    <property type="evidence" value="ECO:0007669"/>
    <property type="project" value="UniProtKB-SubCell"/>
</dbReference>
<organism evidence="15 16">
    <name type="scientific">Meganyctiphanes norvegica</name>
    <name type="common">Northern krill</name>
    <name type="synonym">Thysanopoda norvegica</name>
    <dbReference type="NCBI Taxonomy" id="48144"/>
    <lineage>
        <taxon>Eukaryota</taxon>
        <taxon>Metazoa</taxon>
        <taxon>Ecdysozoa</taxon>
        <taxon>Arthropoda</taxon>
        <taxon>Crustacea</taxon>
        <taxon>Multicrustacea</taxon>
        <taxon>Malacostraca</taxon>
        <taxon>Eumalacostraca</taxon>
        <taxon>Eucarida</taxon>
        <taxon>Euphausiacea</taxon>
        <taxon>Euphausiidae</taxon>
        <taxon>Meganyctiphanes</taxon>
    </lineage>
</organism>
<dbReference type="EMBL" id="CAXKWB010026440">
    <property type="protein sequence ID" value="CAL4130221.1"/>
    <property type="molecule type" value="Genomic_DNA"/>
</dbReference>
<evidence type="ECO:0000256" key="4">
    <source>
        <dbReference type="ARBA" id="ARBA00010617"/>
    </source>
</evidence>
<feature type="binding site" description="axial binding residue" evidence="13">
    <location>
        <position position="437"/>
    </location>
    <ligand>
        <name>heme</name>
        <dbReference type="ChEBI" id="CHEBI:30413"/>
    </ligand>
    <ligandPart>
        <name>Fe</name>
        <dbReference type="ChEBI" id="CHEBI:18248"/>
    </ligandPart>
</feature>
<comment type="caution">
    <text evidence="15">The sequence shown here is derived from an EMBL/GenBank/DDBJ whole genome shotgun (WGS) entry which is preliminary data.</text>
</comment>
<dbReference type="Gene3D" id="1.10.630.10">
    <property type="entry name" value="Cytochrome P450"/>
    <property type="match status" value="1"/>
</dbReference>
<keyword evidence="16" id="KW-1185">Reference proteome</keyword>
<protein>
    <recommendedName>
        <fullName evidence="17">Cytochrome P450</fullName>
    </recommendedName>
</protein>
<gene>
    <name evidence="15" type="ORF">MNOR_LOCUS26451</name>
</gene>
<dbReference type="GO" id="GO:0005506">
    <property type="term" value="F:iron ion binding"/>
    <property type="evidence" value="ECO:0007669"/>
    <property type="project" value="InterPro"/>
</dbReference>
<dbReference type="PANTHER" id="PTHR24292:SF54">
    <property type="entry name" value="CYP9F3-RELATED"/>
    <property type="match status" value="1"/>
</dbReference>
<evidence type="ECO:0000256" key="8">
    <source>
        <dbReference type="ARBA" id="ARBA00022848"/>
    </source>
</evidence>
<keyword evidence="8" id="KW-0492">Microsome</keyword>
<evidence type="ECO:0000256" key="5">
    <source>
        <dbReference type="ARBA" id="ARBA00022617"/>
    </source>
</evidence>
<dbReference type="Pfam" id="PF00067">
    <property type="entry name" value="p450"/>
    <property type="match status" value="1"/>
</dbReference>
<evidence type="ECO:0000256" key="2">
    <source>
        <dbReference type="ARBA" id="ARBA00004174"/>
    </source>
</evidence>
<evidence type="ECO:0000256" key="14">
    <source>
        <dbReference type="RuleBase" id="RU000461"/>
    </source>
</evidence>
<comment type="similarity">
    <text evidence="4 14">Belongs to the cytochrome P450 family.</text>
</comment>
<dbReference type="CDD" id="cd11056">
    <property type="entry name" value="CYP6-like"/>
    <property type="match status" value="1"/>
</dbReference>
<evidence type="ECO:0000313" key="15">
    <source>
        <dbReference type="EMBL" id="CAL4130221.1"/>
    </source>
</evidence>
<dbReference type="SUPFAM" id="SSF48264">
    <property type="entry name" value="Cytochrome P450"/>
    <property type="match status" value="1"/>
</dbReference>
<keyword evidence="10 13" id="KW-0408">Iron</keyword>
<evidence type="ECO:0000256" key="10">
    <source>
        <dbReference type="ARBA" id="ARBA00023004"/>
    </source>
</evidence>
<accession>A0AAV2RKP9</accession>
<keyword evidence="6 13" id="KW-0479">Metal-binding</keyword>
<name>A0AAV2RKP9_MEGNR</name>
<evidence type="ECO:0000256" key="7">
    <source>
        <dbReference type="ARBA" id="ARBA00022824"/>
    </source>
</evidence>
<evidence type="ECO:0000256" key="11">
    <source>
        <dbReference type="ARBA" id="ARBA00023033"/>
    </source>
</evidence>
<dbReference type="GO" id="GO:0004497">
    <property type="term" value="F:monooxygenase activity"/>
    <property type="evidence" value="ECO:0007669"/>
    <property type="project" value="UniProtKB-KW"/>
</dbReference>
<dbReference type="InterPro" id="IPR050476">
    <property type="entry name" value="Insect_CytP450_Detox"/>
</dbReference>
<dbReference type="FunFam" id="1.10.630.10:FF:000182">
    <property type="entry name" value="Cytochrome P450 3A4"/>
    <property type="match status" value="1"/>
</dbReference>
<dbReference type="PANTHER" id="PTHR24292">
    <property type="entry name" value="CYTOCHROME P450"/>
    <property type="match status" value="1"/>
</dbReference>
<evidence type="ECO:0000256" key="9">
    <source>
        <dbReference type="ARBA" id="ARBA00023002"/>
    </source>
</evidence>
<dbReference type="Proteomes" id="UP001497623">
    <property type="component" value="Unassembled WGS sequence"/>
</dbReference>
<dbReference type="InterPro" id="IPR017972">
    <property type="entry name" value="Cyt_P450_CS"/>
</dbReference>
<proteinExistence type="inferred from homology"/>
<keyword evidence="5 13" id="KW-0349">Heme</keyword>
<keyword evidence="12" id="KW-0472">Membrane</keyword>
<evidence type="ECO:0000256" key="3">
    <source>
        <dbReference type="ARBA" id="ARBA00004406"/>
    </source>
</evidence>
<evidence type="ECO:0008006" key="17">
    <source>
        <dbReference type="Google" id="ProtNLM"/>
    </source>
</evidence>
<dbReference type="PRINTS" id="PR00385">
    <property type="entry name" value="P450"/>
</dbReference>
<evidence type="ECO:0000256" key="1">
    <source>
        <dbReference type="ARBA" id="ARBA00001971"/>
    </source>
</evidence>
<sequence length="496" mass="57292">MLETLGLIILLGTLIYFWSRRQHTYWARRGVPEVNKYKKFFIGHTHMHRLSDRLKFNHEVYHEHGGSSYCGLYDLHSPKLFVGDPELIRHFLVVDFDSFQSRQSFEAVADIDRVWSDMMSSVEGEQWKLLRSILSPTFSSGKLHGMWPLVARNGDNLVRYCLNQKGEEIDMKTTMGRYTIDTMAACAFGLDVNCIENPDEEFGVKVKAYFSFTPKRILKFFLKNLLPRFIRRGFNIGMVGNNPNIVYLKKVAEQSIKVRKEGVYRGDFLDLIIEGSKLHRDAVDEICVISQAVMFLISGYDTTATTLAFTCWNLANNPEYQDKIREELKQNMDAHGGYNYKSVMECKLLEAIIMETLRMYPPAFSLERKCSKDYKLPNSDLTIKKGTVCVFPIWSIHRDPKYFQDPDKFVPERMLAENKDEIQRFTHMPFGAGPRMCVAYRFAMMEVKIALTKLLQVSQMCVVPGKEELKIAKSIAVLSLHHLPLLIKPLENGKEK</sequence>
<dbReference type="GO" id="GO:0020037">
    <property type="term" value="F:heme binding"/>
    <property type="evidence" value="ECO:0007669"/>
    <property type="project" value="InterPro"/>
</dbReference>
<dbReference type="PRINTS" id="PR00464">
    <property type="entry name" value="EP450II"/>
</dbReference>
<keyword evidence="9 14" id="KW-0560">Oxidoreductase</keyword>
<dbReference type="GO" id="GO:0016705">
    <property type="term" value="F:oxidoreductase activity, acting on paired donors, with incorporation or reduction of molecular oxygen"/>
    <property type="evidence" value="ECO:0007669"/>
    <property type="project" value="InterPro"/>
</dbReference>
<dbReference type="InterPro" id="IPR001128">
    <property type="entry name" value="Cyt_P450"/>
</dbReference>
<evidence type="ECO:0000313" key="16">
    <source>
        <dbReference type="Proteomes" id="UP001497623"/>
    </source>
</evidence>
<evidence type="ECO:0000256" key="13">
    <source>
        <dbReference type="PIRSR" id="PIRSR602402-1"/>
    </source>
</evidence>
<dbReference type="InterPro" id="IPR036396">
    <property type="entry name" value="Cyt_P450_sf"/>
</dbReference>
<evidence type="ECO:0000256" key="6">
    <source>
        <dbReference type="ARBA" id="ARBA00022723"/>
    </source>
</evidence>
<dbReference type="InterPro" id="IPR002402">
    <property type="entry name" value="Cyt_P450_E_grp-II"/>
</dbReference>
<dbReference type="AlphaFoldDB" id="A0AAV2RKP9"/>
<comment type="subcellular location">
    <subcellularLocation>
        <location evidence="3">Endoplasmic reticulum membrane</location>
        <topology evidence="3">Peripheral membrane protein</topology>
    </subcellularLocation>
    <subcellularLocation>
        <location evidence="2">Microsome membrane</location>
        <topology evidence="2">Peripheral membrane protein</topology>
    </subcellularLocation>
</comment>
<reference evidence="15 16" key="1">
    <citation type="submission" date="2024-05" db="EMBL/GenBank/DDBJ databases">
        <authorList>
            <person name="Wallberg A."/>
        </authorList>
    </citation>
    <scope>NUCLEOTIDE SEQUENCE [LARGE SCALE GENOMIC DNA]</scope>
</reference>
<dbReference type="PROSITE" id="PS00086">
    <property type="entry name" value="CYTOCHROME_P450"/>
    <property type="match status" value="1"/>
</dbReference>